<evidence type="ECO:0000259" key="2">
    <source>
        <dbReference type="Pfam" id="PF16220"/>
    </source>
</evidence>
<evidence type="ECO:0000313" key="3">
    <source>
        <dbReference type="EMBL" id="WEK45152.1"/>
    </source>
</evidence>
<accession>A0AAJ5X5W2</accession>
<dbReference type="Gene3D" id="2.60.120.1440">
    <property type="match status" value="1"/>
</dbReference>
<name>A0AAJ5X5W2_9SPHN</name>
<feature type="domain" description="FecR N-terminal" evidence="2">
    <location>
        <begin position="20"/>
        <end position="61"/>
    </location>
</feature>
<dbReference type="EMBL" id="CP119316">
    <property type="protein sequence ID" value="WEK45152.1"/>
    <property type="molecule type" value="Genomic_DNA"/>
</dbReference>
<sequence>MSHYPSDTFRLGAANRDSEEEALGWVVRLTSGDASEDDAHEFALWNADVENAEAYDRARRLWLGLGPILEEQEAAGWPNAAPDPASGRGVGLHFPRMARYAAMAASLALVATASVQYFRVWQYDQVTGQSVRSDVHLADGSEVTMGPGTALGTDFAHGGRHVSLARGEAYFDVKHDPAHPFVVSAGNGVVRVLGTAFSVRKQDDGRVVVTVSRGRVQVTSGARSETLVRDRQISFGAEGLGSMRAVDSTLAMAWMRGRLIMENKPLGEVLEELDRYESGKIVLLNGEAAQRRINAVIDLQRTDSWLTALASSQGLRLTQVGPLKILR</sequence>
<dbReference type="GO" id="GO:0016989">
    <property type="term" value="F:sigma factor antagonist activity"/>
    <property type="evidence" value="ECO:0007669"/>
    <property type="project" value="TreeGrafter"/>
</dbReference>
<organism evidence="3 4">
    <name type="scientific">Candidatus Andeanibacterium colombiense</name>
    <dbReference type="NCBI Taxonomy" id="3121345"/>
    <lineage>
        <taxon>Bacteria</taxon>
        <taxon>Pseudomonadati</taxon>
        <taxon>Pseudomonadota</taxon>
        <taxon>Alphaproteobacteria</taxon>
        <taxon>Sphingomonadales</taxon>
        <taxon>Sphingomonadaceae</taxon>
        <taxon>Candidatus Andeanibacterium</taxon>
    </lineage>
</organism>
<dbReference type="PANTHER" id="PTHR30273:SF2">
    <property type="entry name" value="PROTEIN FECR"/>
    <property type="match status" value="1"/>
</dbReference>
<dbReference type="KEGG" id="acob:P0Y56_08885"/>
<dbReference type="Pfam" id="PF04773">
    <property type="entry name" value="FecR"/>
    <property type="match status" value="1"/>
</dbReference>
<proteinExistence type="predicted"/>
<dbReference type="InterPro" id="IPR006860">
    <property type="entry name" value="FecR"/>
</dbReference>
<dbReference type="PANTHER" id="PTHR30273">
    <property type="entry name" value="PERIPLASMIC SIGNAL SENSOR AND SIGMA FACTOR ACTIVATOR FECR-RELATED"/>
    <property type="match status" value="1"/>
</dbReference>
<dbReference type="InterPro" id="IPR012373">
    <property type="entry name" value="Ferrdict_sens_TM"/>
</dbReference>
<dbReference type="AlphaFoldDB" id="A0AAJ5X5W2"/>
<evidence type="ECO:0000259" key="1">
    <source>
        <dbReference type="Pfam" id="PF04773"/>
    </source>
</evidence>
<dbReference type="Gene3D" id="3.55.50.30">
    <property type="match status" value="1"/>
</dbReference>
<evidence type="ECO:0000313" key="4">
    <source>
        <dbReference type="Proteomes" id="UP001218362"/>
    </source>
</evidence>
<dbReference type="InterPro" id="IPR032623">
    <property type="entry name" value="FecR_N"/>
</dbReference>
<feature type="domain" description="FecR protein" evidence="1">
    <location>
        <begin position="126"/>
        <end position="217"/>
    </location>
</feature>
<reference evidence="3" key="1">
    <citation type="submission" date="2023-03" db="EMBL/GenBank/DDBJ databases">
        <title>Andean soil-derived lignocellulolytic bacterial consortium as a source of novel taxa and putative plastic-active enzymes.</title>
        <authorList>
            <person name="Diaz-Garcia L."/>
            <person name="Chuvochina M."/>
            <person name="Feuerriegel G."/>
            <person name="Bunk B."/>
            <person name="Sproer C."/>
            <person name="Streit W.R."/>
            <person name="Rodriguez L.M."/>
            <person name="Overmann J."/>
            <person name="Jimenez D.J."/>
        </authorList>
    </citation>
    <scope>NUCLEOTIDE SEQUENCE</scope>
    <source>
        <strain evidence="3">MAG 26</strain>
    </source>
</reference>
<protein>
    <submittedName>
        <fullName evidence="3">FecR domain-containing protein</fullName>
    </submittedName>
</protein>
<dbReference type="PIRSF" id="PIRSF018266">
    <property type="entry name" value="FecR"/>
    <property type="match status" value="1"/>
</dbReference>
<gene>
    <name evidence="3" type="ORF">P0Y56_08885</name>
</gene>
<dbReference type="Proteomes" id="UP001218362">
    <property type="component" value="Chromosome"/>
</dbReference>
<dbReference type="Pfam" id="PF16220">
    <property type="entry name" value="DUF4880"/>
    <property type="match status" value="1"/>
</dbReference>